<accession>G8EF76</accession>
<dbReference type="EMBL" id="JF824129">
    <property type="protein sequence ID" value="AET79535.1"/>
    <property type="molecule type" value="Transcribed_RNA"/>
</dbReference>
<organism evidence="2">
    <name type="scientific">Homo sapiens</name>
    <name type="common">Human</name>
    <dbReference type="NCBI Taxonomy" id="9606"/>
    <lineage>
        <taxon>Eukaryota</taxon>
        <taxon>Metazoa</taxon>
        <taxon>Chordata</taxon>
        <taxon>Craniata</taxon>
        <taxon>Vertebrata</taxon>
        <taxon>Euteleostomi</taxon>
        <taxon>Mammalia</taxon>
        <taxon>Eutheria</taxon>
        <taxon>Euarchontoglires</taxon>
        <taxon>Primates</taxon>
        <taxon>Haplorrhini</taxon>
        <taxon>Catarrhini</taxon>
        <taxon>Hominidae</taxon>
        <taxon>Homo</taxon>
    </lineage>
</organism>
<reference evidence="2" key="1">
    <citation type="journal article" date="2011" name="J. Biol. Chem.">
        <title>Identification of novel GDNF isoforms and cis-antisense GDNFOS gene and their regulation in human middle temporal gyrus of Alzheimer disease.</title>
        <authorList>
            <person name="Airavaara M."/>
            <person name="Pletnikova O."/>
            <person name="Doyle M.E."/>
            <person name="Zhang Y.E."/>
            <person name="Troncoso J.C."/>
            <person name="Liu Q.R."/>
        </authorList>
    </citation>
    <scope>NUCLEOTIDE SEQUENCE</scope>
</reference>
<reference evidence="2" key="2">
    <citation type="submission" date="2011-04" db="EMBL/GenBank/DDBJ databases">
        <authorList>
            <person name="Liu Q.-R."/>
        </authorList>
    </citation>
    <scope>NUCLEOTIDE SEQUENCE</scope>
</reference>
<protein>
    <submittedName>
        <fullName evidence="2">GDNFOS-3 peptide</fullName>
    </submittedName>
</protein>
<name>G8EF76_HUMAN</name>
<dbReference type="AlphaFoldDB" id="G8EF76"/>
<evidence type="ECO:0000256" key="1">
    <source>
        <dbReference type="SAM" id="SignalP"/>
    </source>
</evidence>
<proteinExistence type="predicted"/>
<keyword evidence="1" id="KW-0732">Signal</keyword>
<dbReference type="BioGRID-ORCS" id="100861519">
    <property type="hits" value="2 hits in 118 CRISPR screens"/>
</dbReference>
<feature type="chain" id="PRO_5003509090" evidence="1">
    <location>
        <begin position="29"/>
        <end position="105"/>
    </location>
</feature>
<sequence>MCHHRHCDFPVFIQLWLLFFMLRNSATAVAFAVVMSVGMDSFLPFWNETLFQGKLLIVKGPHIQKETGSTFSHRPGALTDYASFPSVLSSCCKGMSHGQHFHTHT</sequence>
<evidence type="ECO:0000313" key="2">
    <source>
        <dbReference type="EMBL" id="AET79535.1"/>
    </source>
</evidence>
<feature type="signal peptide" evidence="1">
    <location>
        <begin position="1"/>
        <end position="28"/>
    </location>
</feature>